<dbReference type="EMBL" id="BSXU01002482">
    <property type="protein sequence ID" value="GMG37929.1"/>
    <property type="molecule type" value="Genomic_DNA"/>
</dbReference>
<protein>
    <recommendedName>
        <fullName evidence="3">amidase</fullName>
        <ecNumber evidence="3">3.5.1.4</ecNumber>
    </recommendedName>
</protein>
<keyword evidence="4" id="KW-0378">Hydrolase</keyword>
<comment type="caution">
    <text evidence="8">The sequence shown here is derived from an EMBL/GenBank/DDBJ whole genome shotgun (WGS) entry which is preliminary data.</text>
</comment>
<name>A0A9W6Z158_AMBMO</name>
<evidence type="ECO:0000256" key="1">
    <source>
        <dbReference type="ARBA" id="ARBA00001311"/>
    </source>
</evidence>
<dbReference type="InterPro" id="IPR020556">
    <property type="entry name" value="Amidase_CS"/>
</dbReference>
<reference evidence="8" key="1">
    <citation type="submission" date="2023-04" db="EMBL/GenBank/DDBJ databases">
        <title>Ambrosiozyma monospora NBRC 1965.</title>
        <authorList>
            <person name="Ichikawa N."/>
            <person name="Sato H."/>
            <person name="Tonouchi N."/>
        </authorList>
    </citation>
    <scope>NUCLEOTIDE SEQUENCE</scope>
    <source>
        <strain evidence="8">NBRC 1965</strain>
    </source>
</reference>
<dbReference type="EC" id="3.5.1.4" evidence="3"/>
<dbReference type="Pfam" id="PF01425">
    <property type="entry name" value="Amidase"/>
    <property type="match status" value="1"/>
</dbReference>
<dbReference type="PANTHER" id="PTHR46072:SF11">
    <property type="entry name" value="AMIDASE-RELATED"/>
    <property type="match status" value="1"/>
</dbReference>
<evidence type="ECO:0000259" key="7">
    <source>
        <dbReference type="Pfam" id="PF01425"/>
    </source>
</evidence>
<evidence type="ECO:0000256" key="5">
    <source>
        <dbReference type="PIRSR" id="PIRSR001221-1"/>
    </source>
</evidence>
<evidence type="ECO:0000256" key="3">
    <source>
        <dbReference type="ARBA" id="ARBA00012922"/>
    </source>
</evidence>
<feature type="active site" description="Acyl-ester intermediate" evidence="5">
    <location>
        <position position="241"/>
    </location>
</feature>
<dbReference type="InterPro" id="IPR023631">
    <property type="entry name" value="Amidase_dom"/>
</dbReference>
<organism evidence="8 9">
    <name type="scientific">Ambrosiozyma monospora</name>
    <name type="common">Yeast</name>
    <name type="synonym">Endomycopsis monosporus</name>
    <dbReference type="NCBI Taxonomy" id="43982"/>
    <lineage>
        <taxon>Eukaryota</taxon>
        <taxon>Fungi</taxon>
        <taxon>Dikarya</taxon>
        <taxon>Ascomycota</taxon>
        <taxon>Saccharomycotina</taxon>
        <taxon>Pichiomycetes</taxon>
        <taxon>Pichiales</taxon>
        <taxon>Pichiaceae</taxon>
        <taxon>Ambrosiozyma</taxon>
    </lineage>
</organism>
<keyword evidence="9" id="KW-1185">Reference proteome</keyword>
<feature type="binding site" evidence="6">
    <location>
        <position position="192"/>
    </location>
    <ligand>
        <name>substrate</name>
    </ligand>
</feature>
<dbReference type="PANTHER" id="PTHR46072">
    <property type="entry name" value="AMIDASE-RELATED-RELATED"/>
    <property type="match status" value="1"/>
</dbReference>
<dbReference type="Gene3D" id="3.90.1300.10">
    <property type="entry name" value="Amidase signature (AS) domain"/>
    <property type="match status" value="1"/>
</dbReference>
<feature type="binding site" evidence="6">
    <location>
        <begin position="238"/>
        <end position="241"/>
    </location>
    <ligand>
        <name>substrate</name>
    </ligand>
</feature>
<feature type="active site" description="Charge relay system" evidence="5">
    <location>
        <position position="217"/>
    </location>
</feature>
<dbReference type="SUPFAM" id="SSF75304">
    <property type="entry name" value="Amidase signature (AS) enzymes"/>
    <property type="match status" value="1"/>
</dbReference>
<comment type="catalytic activity">
    <reaction evidence="1">
        <text>a monocarboxylic acid amide + H2O = a monocarboxylate + NH4(+)</text>
        <dbReference type="Rhea" id="RHEA:12020"/>
        <dbReference type="ChEBI" id="CHEBI:15377"/>
        <dbReference type="ChEBI" id="CHEBI:28938"/>
        <dbReference type="ChEBI" id="CHEBI:35757"/>
        <dbReference type="ChEBI" id="CHEBI:83628"/>
        <dbReference type="EC" id="3.5.1.4"/>
    </reaction>
</comment>
<sequence length="552" mass="62324">MTQDIDYKQVAQNKRESNLAKIPKEWLLETIPTPEEQPNVNEYLSTIISKKEQEITALSATQLQQKIKSGELSAYQITYAYCHRSALVHQLTNCLIEIFYDRALERAKEQDAHFKSTGKLTGVLHGIPISLKDQINVPGITTSLGYLAPHISRENEIAICHNENKDNHSLIAQILYDQGAIFYVKTTVPMAMLGAETSSNYAITANSIDRTKSPGGSSGGESSLLAAQGSVIGLGTDIGGSIRGPCTQLGLFGLRASSNRFPYLDISNSYPNQITVPSVVGPMCRYLEDLELVSKIIIESQPWLKDPKCLPIEWKSNLEIDTKKVKFGVMPWDHEVMPHPPILRCLNELQQQLSKNGIQADLIEDAPPVKHSSIANLLTDLYTCDNFQEITKFCELSSEPHPDLLKRSFNLPGKVDNLYEYMDKVEIKYKFQQAYDKYFNEKGYDAMVVPGWSSTSWTLGDNCKIANSYTRYLNPLDYTVLTIPVGKVDERDVEFERKEEEFGSVQDKVNWNYYEQKKYLGMPVVVQLVCRRYQEEKAIGLAKLILNVLKKN</sequence>
<dbReference type="PIRSF" id="PIRSF001221">
    <property type="entry name" value="Amidase_fungi"/>
    <property type="match status" value="1"/>
</dbReference>
<evidence type="ECO:0000313" key="8">
    <source>
        <dbReference type="EMBL" id="GMG37929.1"/>
    </source>
</evidence>
<accession>A0A9W6Z158</accession>
<dbReference type="InterPro" id="IPR036928">
    <property type="entry name" value="AS_sf"/>
</dbReference>
<proteinExistence type="inferred from homology"/>
<dbReference type="AlphaFoldDB" id="A0A9W6Z158"/>
<comment type="similarity">
    <text evidence="2">Belongs to the amidase family.</text>
</comment>
<feature type="active site" description="Charge relay system" evidence="5">
    <location>
        <position position="132"/>
    </location>
</feature>
<dbReference type="GO" id="GO:0004040">
    <property type="term" value="F:amidase activity"/>
    <property type="evidence" value="ECO:0007669"/>
    <property type="project" value="UniProtKB-EC"/>
</dbReference>
<evidence type="ECO:0000256" key="4">
    <source>
        <dbReference type="ARBA" id="ARBA00022801"/>
    </source>
</evidence>
<evidence type="ECO:0000256" key="2">
    <source>
        <dbReference type="ARBA" id="ARBA00009199"/>
    </source>
</evidence>
<feature type="binding site" evidence="6">
    <location>
        <position position="217"/>
    </location>
    <ligand>
        <name>substrate</name>
    </ligand>
</feature>
<feature type="domain" description="Amidase" evidence="7">
    <location>
        <begin position="77"/>
        <end position="537"/>
    </location>
</feature>
<gene>
    <name evidence="8" type="ORF">Amon01_000488800</name>
</gene>
<dbReference type="OrthoDB" id="6428749at2759"/>
<evidence type="ECO:0000313" key="9">
    <source>
        <dbReference type="Proteomes" id="UP001165063"/>
    </source>
</evidence>
<evidence type="ECO:0000256" key="6">
    <source>
        <dbReference type="PIRSR" id="PIRSR001221-2"/>
    </source>
</evidence>
<dbReference type="Proteomes" id="UP001165063">
    <property type="component" value="Unassembled WGS sequence"/>
</dbReference>
<dbReference type="PROSITE" id="PS00571">
    <property type="entry name" value="AMIDASES"/>
    <property type="match status" value="1"/>
</dbReference>